<sequence>MREILIRLGILEKLVKLVQVYLKYTGDTIGDQMSKTFNIYKELKKGDELSPFLFNLVLECSAKEMQTNENGLQLSGIKQLLTYADDIALLWNNKDT</sequence>
<name>A0ABD2ATC5_VESMC</name>
<dbReference type="PROSITE" id="PS50878">
    <property type="entry name" value="RT_POL"/>
    <property type="match status" value="1"/>
</dbReference>
<organism evidence="2 3">
    <name type="scientific">Vespula maculifrons</name>
    <name type="common">Eastern yellow jacket</name>
    <name type="synonym">Wasp</name>
    <dbReference type="NCBI Taxonomy" id="7453"/>
    <lineage>
        <taxon>Eukaryota</taxon>
        <taxon>Metazoa</taxon>
        <taxon>Ecdysozoa</taxon>
        <taxon>Arthropoda</taxon>
        <taxon>Hexapoda</taxon>
        <taxon>Insecta</taxon>
        <taxon>Pterygota</taxon>
        <taxon>Neoptera</taxon>
        <taxon>Endopterygota</taxon>
        <taxon>Hymenoptera</taxon>
        <taxon>Apocrita</taxon>
        <taxon>Aculeata</taxon>
        <taxon>Vespoidea</taxon>
        <taxon>Vespidae</taxon>
        <taxon>Vespinae</taxon>
        <taxon>Vespula</taxon>
    </lineage>
</organism>
<feature type="domain" description="Reverse transcriptase" evidence="1">
    <location>
        <begin position="1"/>
        <end position="96"/>
    </location>
</feature>
<accession>A0ABD2ATC5</accession>
<dbReference type="Proteomes" id="UP001607303">
    <property type="component" value="Unassembled WGS sequence"/>
</dbReference>
<dbReference type="InterPro" id="IPR000477">
    <property type="entry name" value="RT_dom"/>
</dbReference>
<evidence type="ECO:0000313" key="2">
    <source>
        <dbReference type="EMBL" id="KAL2722915.1"/>
    </source>
</evidence>
<protein>
    <recommendedName>
        <fullName evidence="1">Reverse transcriptase domain-containing protein</fullName>
    </recommendedName>
</protein>
<reference evidence="2 3" key="1">
    <citation type="journal article" date="2024" name="Ann. Entomol. Soc. Am.">
        <title>Genomic analyses of the southern and eastern yellowjacket wasps (Hymenoptera: Vespidae) reveal evolutionary signatures of social life.</title>
        <authorList>
            <person name="Catto M.A."/>
            <person name="Caine P.B."/>
            <person name="Orr S.E."/>
            <person name="Hunt B.G."/>
            <person name="Goodisman M.A.D."/>
        </authorList>
    </citation>
    <scope>NUCLEOTIDE SEQUENCE [LARGE SCALE GENOMIC DNA]</scope>
    <source>
        <strain evidence="2">232</strain>
        <tissue evidence="2">Head and thorax</tissue>
    </source>
</reference>
<comment type="caution">
    <text evidence="2">The sequence shown here is derived from an EMBL/GenBank/DDBJ whole genome shotgun (WGS) entry which is preliminary data.</text>
</comment>
<evidence type="ECO:0000313" key="3">
    <source>
        <dbReference type="Proteomes" id="UP001607303"/>
    </source>
</evidence>
<dbReference type="AlphaFoldDB" id="A0ABD2ATC5"/>
<proteinExistence type="predicted"/>
<evidence type="ECO:0000259" key="1">
    <source>
        <dbReference type="PROSITE" id="PS50878"/>
    </source>
</evidence>
<gene>
    <name evidence="2" type="ORF">V1477_019506</name>
</gene>
<keyword evidence="3" id="KW-1185">Reference proteome</keyword>
<dbReference type="EMBL" id="JAYRBN010000115">
    <property type="protein sequence ID" value="KAL2722915.1"/>
    <property type="molecule type" value="Genomic_DNA"/>
</dbReference>